<evidence type="ECO:0000256" key="5">
    <source>
        <dbReference type="SAM" id="Coils"/>
    </source>
</evidence>
<protein>
    <submittedName>
        <fullName evidence="7">Aste57867_11697 protein</fullName>
    </submittedName>
</protein>
<dbReference type="PROSITE" id="PS00297">
    <property type="entry name" value="HSP70_1"/>
    <property type="match status" value="1"/>
</dbReference>
<evidence type="ECO:0000313" key="7">
    <source>
        <dbReference type="EMBL" id="VFT88554.1"/>
    </source>
</evidence>
<dbReference type="PRINTS" id="PR00301">
    <property type="entry name" value="HEATSHOCK70"/>
</dbReference>
<dbReference type="GO" id="GO:0140662">
    <property type="term" value="F:ATP-dependent protein folding chaperone"/>
    <property type="evidence" value="ECO:0007669"/>
    <property type="project" value="InterPro"/>
</dbReference>
<evidence type="ECO:0000313" key="8">
    <source>
        <dbReference type="Proteomes" id="UP000332933"/>
    </source>
</evidence>
<dbReference type="PANTHER" id="PTHR19375">
    <property type="entry name" value="HEAT SHOCK PROTEIN 70KDA"/>
    <property type="match status" value="1"/>
</dbReference>
<dbReference type="InterPro" id="IPR013126">
    <property type="entry name" value="Hsp_70_fam"/>
</dbReference>
<dbReference type="InterPro" id="IPR043129">
    <property type="entry name" value="ATPase_NBD"/>
</dbReference>
<accession>A0A485KTN5</accession>
<comment type="similarity">
    <text evidence="1 4">Belongs to the heat shock protein 70 family.</text>
</comment>
<gene>
    <name evidence="7" type="primary">Aste57867_11697</name>
    <name evidence="6" type="ORF">As57867_011654</name>
    <name evidence="7" type="ORF">ASTE57867_11697</name>
</gene>
<dbReference type="FunFam" id="3.30.420.40:FF:000026">
    <property type="entry name" value="Heat shock protein 70"/>
    <property type="match status" value="1"/>
</dbReference>
<evidence type="ECO:0000256" key="4">
    <source>
        <dbReference type="RuleBase" id="RU003322"/>
    </source>
</evidence>
<dbReference type="Proteomes" id="UP000332933">
    <property type="component" value="Unassembled WGS sequence"/>
</dbReference>
<dbReference type="PROSITE" id="PS01036">
    <property type="entry name" value="HSP70_3"/>
    <property type="match status" value="1"/>
</dbReference>
<dbReference type="Gene3D" id="3.90.640.10">
    <property type="entry name" value="Actin, Chain A, domain 4"/>
    <property type="match status" value="1"/>
</dbReference>
<keyword evidence="8" id="KW-1185">Reference proteome</keyword>
<dbReference type="SUPFAM" id="SSF100920">
    <property type="entry name" value="Heat shock protein 70kD (HSP70), peptide-binding domain"/>
    <property type="match status" value="1"/>
</dbReference>
<keyword evidence="5" id="KW-0175">Coiled coil</keyword>
<evidence type="ECO:0000256" key="3">
    <source>
        <dbReference type="ARBA" id="ARBA00022840"/>
    </source>
</evidence>
<dbReference type="Gene3D" id="3.30.30.30">
    <property type="match status" value="1"/>
</dbReference>
<evidence type="ECO:0000256" key="1">
    <source>
        <dbReference type="ARBA" id="ARBA00007381"/>
    </source>
</evidence>
<dbReference type="AlphaFoldDB" id="A0A485KTN5"/>
<dbReference type="FunFam" id="3.30.30.30:FF:000001">
    <property type="entry name" value="heat shock 70 kDa protein-like"/>
    <property type="match status" value="1"/>
</dbReference>
<dbReference type="Pfam" id="PF00012">
    <property type="entry name" value="HSP70"/>
    <property type="match status" value="1"/>
</dbReference>
<dbReference type="InterPro" id="IPR018181">
    <property type="entry name" value="Heat_shock_70_CS"/>
</dbReference>
<dbReference type="SUPFAM" id="SSF53067">
    <property type="entry name" value="Actin-like ATPase domain"/>
    <property type="match status" value="2"/>
</dbReference>
<reference evidence="7 8" key="1">
    <citation type="submission" date="2019-03" db="EMBL/GenBank/DDBJ databases">
        <authorList>
            <person name="Gaulin E."/>
            <person name="Dumas B."/>
        </authorList>
    </citation>
    <scope>NUCLEOTIDE SEQUENCE [LARGE SCALE GENOMIC DNA]</scope>
    <source>
        <strain evidence="7">CBS 568.67</strain>
    </source>
</reference>
<dbReference type="InterPro" id="IPR029047">
    <property type="entry name" value="HSP70_peptide-bd_sf"/>
</dbReference>
<feature type="coiled-coil region" evidence="5">
    <location>
        <begin position="252"/>
        <end position="279"/>
    </location>
</feature>
<keyword evidence="3 4" id="KW-0067">ATP-binding</keyword>
<evidence type="ECO:0000256" key="2">
    <source>
        <dbReference type="ARBA" id="ARBA00022741"/>
    </source>
</evidence>
<reference evidence="6" key="2">
    <citation type="submission" date="2019-06" db="EMBL/GenBank/DDBJ databases">
        <title>Genomics analysis of Aphanomyces spp. identifies a new class of oomycete effector associated with host adaptation.</title>
        <authorList>
            <person name="Gaulin E."/>
        </authorList>
    </citation>
    <scope>NUCLEOTIDE SEQUENCE</scope>
    <source>
        <strain evidence="6">CBS 578.67</strain>
    </source>
</reference>
<dbReference type="CDD" id="cd24028">
    <property type="entry name" value="ASKHA_NBD_HSP70_HSPA1-like"/>
    <property type="match status" value="1"/>
</dbReference>
<dbReference type="OrthoDB" id="3789372at2759"/>
<organism evidence="7 8">
    <name type="scientific">Aphanomyces stellatus</name>
    <dbReference type="NCBI Taxonomy" id="120398"/>
    <lineage>
        <taxon>Eukaryota</taxon>
        <taxon>Sar</taxon>
        <taxon>Stramenopiles</taxon>
        <taxon>Oomycota</taxon>
        <taxon>Saprolegniomycetes</taxon>
        <taxon>Saprolegniales</taxon>
        <taxon>Verrucalvaceae</taxon>
        <taxon>Aphanomyces</taxon>
    </lineage>
</organism>
<dbReference type="FunFam" id="3.90.640.10:FF:000010">
    <property type="entry name" value="heat shock 70 kDa protein 14"/>
    <property type="match status" value="1"/>
</dbReference>
<dbReference type="GO" id="GO:0005524">
    <property type="term" value="F:ATP binding"/>
    <property type="evidence" value="ECO:0007669"/>
    <property type="project" value="UniProtKB-KW"/>
</dbReference>
<proteinExistence type="inferred from homology"/>
<dbReference type="Gene3D" id="3.30.420.40">
    <property type="match status" value="2"/>
</dbReference>
<dbReference type="Gene3D" id="2.60.34.10">
    <property type="entry name" value="Substrate Binding Domain Of DNAk, Chain A, domain 1"/>
    <property type="match status" value="1"/>
</dbReference>
<evidence type="ECO:0000313" key="6">
    <source>
        <dbReference type="EMBL" id="KAF0697607.1"/>
    </source>
</evidence>
<dbReference type="EMBL" id="CAADRA010005321">
    <property type="protein sequence ID" value="VFT88554.1"/>
    <property type="molecule type" value="Genomic_DNA"/>
</dbReference>
<name>A0A485KTN5_9STRA</name>
<dbReference type="EMBL" id="VJMH01005300">
    <property type="protein sequence ID" value="KAF0697607.1"/>
    <property type="molecule type" value="Genomic_DNA"/>
</dbReference>
<keyword evidence="2 4" id="KW-0547">Nucleotide-binding</keyword>
<sequence>MAAIGIDLGTTYCCVGVWQLGRVEIISNHEGNRITPSYVAFTERDHLVGEGAKMQLTMDPCNTVFDAKRLIGRRYDDPDVQADMKHWPFKVITDSTKKPHIQVFYRNEATRFYPEQISAMLLTHMKEIAQNFLGDDTPVTQAVITVPAYFSDAQRQSTYQAGKIAGLDVLRILVEPTAAAIAYSLEKRQGDETVLVYDWGGGTFDVSILLLVAGEFQVKATAGNSHLGGQDLDTRLLDHCLREIDLAHGVDLSKDMKAIQRLRQACEDAKRTLSVASQATIYVDGLLRGDDVHLVLSRARFETLCQDCFDETMQHVAAALADADLAVDAIDQVVLMGGSSRIPKVKSMLRTFFHGKELNHMIHPDEAVAHGAAILAAQLGGLDLEKDDGPQAFLLKDATPLSFGIETEGGLMEVVVPRHSPYPLQITRLFRTVIDDQHHIDFQVFEGESALTRENNFLGRFNIDQLPLMDRHKVMFDVTFDIDANGLLTVSAVERRTKKTKKIHISHHTSRFSKADIDRMIDKAQRFASDDKREVERIQAQLRLDDYMYSLKGRKECVGSVRRVQRWLERNRAATKAAFEDKLCELQHAVESGQVI</sequence>